<proteinExistence type="inferred from homology"/>
<dbReference type="SUPFAM" id="SSF53850">
    <property type="entry name" value="Periplasmic binding protein-like II"/>
    <property type="match status" value="1"/>
</dbReference>
<comment type="caution">
    <text evidence="3">The sequence shown here is derived from an EMBL/GenBank/DDBJ whole genome shotgun (WGS) entry which is preliminary data.</text>
</comment>
<evidence type="ECO:0000313" key="3">
    <source>
        <dbReference type="EMBL" id="MDR7377809.1"/>
    </source>
</evidence>
<reference evidence="3 4" key="1">
    <citation type="submission" date="2023-07" db="EMBL/GenBank/DDBJ databases">
        <title>Sorghum-associated microbial communities from plants grown in Nebraska, USA.</title>
        <authorList>
            <person name="Schachtman D."/>
        </authorList>
    </citation>
    <scope>NUCLEOTIDE SEQUENCE [LARGE SCALE GENOMIC DNA]</scope>
    <source>
        <strain evidence="3 4">BE313</strain>
    </source>
</reference>
<dbReference type="Pfam" id="PF03401">
    <property type="entry name" value="TctC"/>
    <property type="match status" value="1"/>
</dbReference>
<organism evidence="3 4">
    <name type="scientific">Rhodoferax ferrireducens</name>
    <dbReference type="NCBI Taxonomy" id="192843"/>
    <lineage>
        <taxon>Bacteria</taxon>
        <taxon>Pseudomonadati</taxon>
        <taxon>Pseudomonadota</taxon>
        <taxon>Betaproteobacteria</taxon>
        <taxon>Burkholderiales</taxon>
        <taxon>Comamonadaceae</taxon>
        <taxon>Rhodoferax</taxon>
    </lineage>
</organism>
<evidence type="ECO:0000256" key="2">
    <source>
        <dbReference type="SAM" id="SignalP"/>
    </source>
</evidence>
<dbReference type="InterPro" id="IPR005064">
    <property type="entry name" value="BUG"/>
</dbReference>
<dbReference type="Gene3D" id="3.40.190.150">
    <property type="entry name" value="Bordetella uptake gene, domain 1"/>
    <property type="match status" value="1"/>
</dbReference>
<evidence type="ECO:0000313" key="4">
    <source>
        <dbReference type="Proteomes" id="UP001180487"/>
    </source>
</evidence>
<comment type="similarity">
    <text evidence="1">Belongs to the UPF0065 (bug) family.</text>
</comment>
<dbReference type="Proteomes" id="UP001180487">
    <property type="component" value="Unassembled WGS sequence"/>
</dbReference>
<dbReference type="CDD" id="cd07012">
    <property type="entry name" value="PBP2_Bug_TTT"/>
    <property type="match status" value="1"/>
</dbReference>
<feature type="chain" id="PRO_5047218879" evidence="2">
    <location>
        <begin position="25"/>
        <end position="323"/>
    </location>
</feature>
<sequence>MQRRLLNQLALLGTGMLLAGLSQAQSNKPISLVVGYSAGGSSDYVARVVGAELSKRLGRAVVVENLAGASGMLAAQKVLNGPADGNLVYMGGTDTVLVPMVNTRVKLDWEKDLAPIGRISTAPLIFAVPASSPYNTLADLVAALRKGGKESFNYATPGIATMQHIYGELINDRAKISMLHIPYRGGAQITTDLVGGQVDSAVLVLSTAMPFLKEGKIKALSVSDGARVPQLPAVKRVGEEEGFSGVSLPIWQGLFLKAGTPAATVAAYEKALRDATAEPELRKKLAEAGFSVAPASGQELHSFVKPQAVLYRDIIKGAKITMD</sequence>
<dbReference type="PIRSF" id="PIRSF017082">
    <property type="entry name" value="YflP"/>
    <property type="match status" value="1"/>
</dbReference>
<keyword evidence="3" id="KW-0675">Receptor</keyword>
<gene>
    <name evidence="3" type="ORF">J2X19_002488</name>
</gene>
<dbReference type="RefSeq" id="WP_310373477.1">
    <property type="nucleotide sequence ID" value="NZ_JAVDXT010000002.1"/>
</dbReference>
<keyword evidence="2" id="KW-0732">Signal</keyword>
<keyword evidence="4" id="KW-1185">Reference proteome</keyword>
<evidence type="ECO:0000256" key="1">
    <source>
        <dbReference type="ARBA" id="ARBA00006987"/>
    </source>
</evidence>
<protein>
    <submittedName>
        <fullName evidence="3">Tripartite-type tricarboxylate transporter receptor subunit TctC</fullName>
    </submittedName>
</protein>
<accession>A0ABU2C939</accession>
<dbReference type="PANTHER" id="PTHR42928">
    <property type="entry name" value="TRICARBOXYLATE-BINDING PROTEIN"/>
    <property type="match status" value="1"/>
</dbReference>
<dbReference type="EMBL" id="JAVDXT010000002">
    <property type="protein sequence ID" value="MDR7377809.1"/>
    <property type="molecule type" value="Genomic_DNA"/>
</dbReference>
<dbReference type="Gene3D" id="3.40.190.10">
    <property type="entry name" value="Periplasmic binding protein-like II"/>
    <property type="match status" value="1"/>
</dbReference>
<feature type="signal peptide" evidence="2">
    <location>
        <begin position="1"/>
        <end position="24"/>
    </location>
</feature>
<name>A0ABU2C939_9BURK</name>
<dbReference type="InterPro" id="IPR042100">
    <property type="entry name" value="Bug_dom1"/>
</dbReference>
<dbReference type="PANTHER" id="PTHR42928:SF5">
    <property type="entry name" value="BLR1237 PROTEIN"/>
    <property type="match status" value="1"/>
</dbReference>